<keyword evidence="2" id="KW-1185">Reference proteome</keyword>
<dbReference type="Gramene" id="ERN09574">
    <property type="protein sequence ID" value="ERN09574"/>
    <property type="gene ID" value="AMTR_s00029p00161320"/>
</dbReference>
<evidence type="ECO:0000313" key="2">
    <source>
        <dbReference type="Proteomes" id="UP000017836"/>
    </source>
</evidence>
<dbReference type="KEGG" id="atr:18437730"/>
<dbReference type="OMA" id="SQPRNRW"/>
<proteinExistence type="predicted"/>
<dbReference type="SUPFAM" id="SSF48452">
    <property type="entry name" value="TPR-like"/>
    <property type="match status" value="1"/>
</dbReference>
<name>W1PP40_AMBTC</name>
<dbReference type="InterPro" id="IPR011990">
    <property type="entry name" value="TPR-like_helical_dom_sf"/>
</dbReference>
<reference evidence="2" key="1">
    <citation type="journal article" date="2013" name="Science">
        <title>The Amborella genome and the evolution of flowering plants.</title>
        <authorList>
            <consortium name="Amborella Genome Project"/>
        </authorList>
    </citation>
    <scope>NUCLEOTIDE SEQUENCE [LARGE SCALE GENOMIC DNA]</scope>
</reference>
<dbReference type="Pfam" id="PF13174">
    <property type="entry name" value="TPR_6"/>
    <property type="match status" value="1"/>
</dbReference>
<sequence length="300" mass="33521">MAASLSRTLALGPTKNPKFRVFNSTPNPDFSPNLNLSNPPKNPLIQTIRITAKTAVLTAALLAGNLAIPAKYRAEELYPATSQPEVADKESSPLTHFLENNPSAVDALKSLLFKNLEAGNDTEAMKILRRLVESQPSELQWKFLMARLLSEMGEPNEARSVFEEILSVNPLSFEALFENALLMDRSGEGPAVLARLEEALQVASSEKEARDVKLIMAQIMYLQKNIDGALENYEQLAKEDPKDYRPYFCKGVIYSLLDKNKEAREEFAKYHELAPKKFEVEGFLQTPLSRIKLFGSDSDN</sequence>
<dbReference type="Proteomes" id="UP000017836">
    <property type="component" value="Unassembled WGS sequence"/>
</dbReference>
<dbReference type="OrthoDB" id="1856606at2759"/>
<evidence type="ECO:0000313" key="1">
    <source>
        <dbReference type="EMBL" id="ERN09574.1"/>
    </source>
</evidence>
<accession>W1PP40</accession>
<dbReference type="EMBL" id="KI392980">
    <property type="protein sequence ID" value="ERN09574.1"/>
    <property type="molecule type" value="Genomic_DNA"/>
</dbReference>
<dbReference type="Gene3D" id="1.25.40.10">
    <property type="entry name" value="Tetratricopeptide repeat domain"/>
    <property type="match status" value="2"/>
</dbReference>
<dbReference type="AlphaFoldDB" id="W1PP40"/>
<dbReference type="GO" id="GO:0009507">
    <property type="term" value="C:chloroplast"/>
    <property type="evidence" value="ECO:0007669"/>
    <property type="project" value="EnsemblPlants"/>
</dbReference>
<gene>
    <name evidence="1" type="ORF">AMTR_s00029p00161320</name>
</gene>
<protein>
    <submittedName>
        <fullName evidence="1">Uncharacterized protein</fullName>
    </submittedName>
</protein>
<dbReference type="PANTHER" id="PTHR36350">
    <property type="entry name" value="TRANSMEMBRANE PROTEIN"/>
    <property type="match status" value="1"/>
</dbReference>
<dbReference type="Pfam" id="PF13432">
    <property type="entry name" value="TPR_16"/>
    <property type="match status" value="1"/>
</dbReference>
<dbReference type="GO" id="GO:0009658">
    <property type="term" value="P:chloroplast organization"/>
    <property type="evidence" value="ECO:0000318"/>
    <property type="project" value="GO_Central"/>
</dbReference>
<dbReference type="HOGENOM" id="CLU_044919_1_0_1"/>
<dbReference type="STRING" id="13333.W1PP40"/>
<dbReference type="PANTHER" id="PTHR36350:SF3">
    <property type="entry name" value="TRANSMEMBRANE PROTEIN"/>
    <property type="match status" value="1"/>
</dbReference>
<dbReference type="InterPro" id="IPR019734">
    <property type="entry name" value="TPR_rpt"/>
</dbReference>
<dbReference type="eggNOG" id="ENOG502QVER">
    <property type="taxonomic scope" value="Eukaryota"/>
</dbReference>
<organism evidence="1 2">
    <name type="scientific">Amborella trichopoda</name>
    <dbReference type="NCBI Taxonomy" id="13333"/>
    <lineage>
        <taxon>Eukaryota</taxon>
        <taxon>Viridiplantae</taxon>
        <taxon>Streptophyta</taxon>
        <taxon>Embryophyta</taxon>
        <taxon>Tracheophyta</taxon>
        <taxon>Spermatophyta</taxon>
        <taxon>Magnoliopsida</taxon>
        <taxon>Amborellales</taxon>
        <taxon>Amborellaceae</taxon>
        <taxon>Amborella</taxon>
    </lineage>
</organism>